<evidence type="ECO:0000313" key="3">
    <source>
        <dbReference type="Proteomes" id="UP000608955"/>
    </source>
</evidence>
<reference evidence="2" key="2">
    <citation type="submission" date="2020-09" db="EMBL/GenBank/DDBJ databases">
        <authorList>
            <person name="Sun Q."/>
            <person name="Ohkuma M."/>
        </authorList>
    </citation>
    <scope>NUCLEOTIDE SEQUENCE</scope>
    <source>
        <strain evidence="2">JCM 4654</strain>
    </source>
</reference>
<feature type="compositionally biased region" description="Basic residues" evidence="1">
    <location>
        <begin position="66"/>
        <end position="75"/>
    </location>
</feature>
<dbReference type="AlphaFoldDB" id="A0A919CUC2"/>
<comment type="caution">
    <text evidence="2">The sequence shown here is derived from an EMBL/GenBank/DDBJ whole genome shotgun (WGS) entry which is preliminary data.</text>
</comment>
<feature type="compositionally biased region" description="Low complexity" evidence="1">
    <location>
        <begin position="52"/>
        <end position="65"/>
    </location>
</feature>
<keyword evidence="3" id="KW-1185">Reference proteome</keyword>
<protein>
    <submittedName>
        <fullName evidence="2">Uncharacterized protein</fullName>
    </submittedName>
</protein>
<reference evidence="2" key="1">
    <citation type="journal article" date="2014" name="Int. J. Syst. Evol. Microbiol.">
        <title>Complete genome sequence of Corynebacterium casei LMG S-19264T (=DSM 44701T), isolated from a smear-ripened cheese.</title>
        <authorList>
            <consortium name="US DOE Joint Genome Institute (JGI-PGF)"/>
            <person name="Walter F."/>
            <person name="Albersmeier A."/>
            <person name="Kalinowski J."/>
            <person name="Ruckert C."/>
        </authorList>
    </citation>
    <scope>NUCLEOTIDE SEQUENCE</scope>
    <source>
        <strain evidence="2">JCM 4654</strain>
    </source>
</reference>
<evidence type="ECO:0000256" key="1">
    <source>
        <dbReference type="SAM" id="MobiDB-lite"/>
    </source>
</evidence>
<dbReference type="Proteomes" id="UP000608955">
    <property type="component" value="Unassembled WGS sequence"/>
</dbReference>
<evidence type="ECO:0000313" key="2">
    <source>
        <dbReference type="EMBL" id="GHD87040.1"/>
    </source>
</evidence>
<accession>A0A919CUC2</accession>
<organism evidence="2 3">
    <name type="scientific">Streptomyces naganishii JCM 4654</name>
    <dbReference type="NCBI Taxonomy" id="1306179"/>
    <lineage>
        <taxon>Bacteria</taxon>
        <taxon>Bacillati</taxon>
        <taxon>Actinomycetota</taxon>
        <taxon>Actinomycetes</taxon>
        <taxon>Kitasatosporales</taxon>
        <taxon>Streptomycetaceae</taxon>
        <taxon>Streptomyces</taxon>
    </lineage>
</organism>
<gene>
    <name evidence="2" type="ORF">GCM10010508_17260</name>
</gene>
<proteinExistence type="predicted"/>
<feature type="region of interest" description="Disordered" evidence="1">
    <location>
        <begin position="52"/>
        <end position="75"/>
    </location>
</feature>
<name>A0A919CUC2_9ACTN</name>
<sequence length="95" mass="10521">MTPGDMRREREENLRLAAAVAEVEGLYSALLRAGSSDRRRLRAELARAARRLAATAAMPSQPRSATVRRTRRGRRRALAQRGVAWITARYGGSTS</sequence>
<dbReference type="EMBL" id="BMVF01000004">
    <property type="protein sequence ID" value="GHD87040.1"/>
    <property type="molecule type" value="Genomic_DNA"/>
</dbReference>